<keyword evidence="1" id="KW-0732">Signal</keyword>
<dbReference type="RefSeq" id="WP_149946599.1">
    <property type="nucleotide sequence ID" value="NZ_JBBNMF010000025.1"/>
</dbReference>
<sequence length="846" mass="88395">MNKLSFKISTLLAVAVLFAACSNDETLTPETDGQVDISTRVNAGNEATAEGTYAPTDGTQLFLYYKEMGNADDNGTFTYTNNKWENTRKLYWDDLTSVTVGDVQAYPFFAASPQTPTTSPAVSVNQNTGNAYTTSDQLIAYITVPKRQTVLNLKFRHILSQLKVVIESPTGNNQVDLSGTTLSINGTRTTYSLAYTGTAQDKDGNDITIPSEAVPAIATAGTDAQAVAVTPKTVARSTGSATEAAQATFEGILPPQTCSPVLAFTIEGKTYTYKAVETTLVAGKTTAYKLSVTKSGVELSSITLEDWDTTAPATKADIKADLTGTASAGGSGTEAIKGTAMSIWKKGVGNTGSTTNNAQADKAAAHVYTFAGSAWSSTNPIYVDDTNLTNDRFYSTIENATDSKTRVVDLIGAGPATMGQGILNFGFRHLMAQLAVNVVAGTDFPAGISLTDATVKTPAMLTAYTLGYNTADNSLLQVNPTVGSTSTTYTDLATGVSATDNTGTAIITGETTYLVVPQTLAQGASFTVSVGDKTYTGTLNAALTLQAGKKNVLTLTLNPTAMTVGSITLAEWGAGSKGSGSSEVDGITITTTTLTNIDQAGTLYLAATAESTSGVAANGTGTYPVKYEKSQASIDDATDSGYSPIIWDNLAKGNYTYAALFVPKEYRHEAVAGNNHEFDYLIATSDVTAWGTQPGFSTEGHKLTHAMAQLDVKLISGTDGFTNAELNAAAVKTDSKKKVSVGSTTATLNISDLTTAKNVALKKTVDAADASGTNATFSALIAPQQLKQIVITINGNNYTLNKELTMTANQKFSLEVTVSRTPLGFSAAVTNWTEASMTEGGVVVDP</sequence>
<evidence type="ECO:0000313" key="3">
    <source>
        <dbReference type="Proteomes" id="UP000482653"/>
    </source>
</evidence>
<evidence type="ECO:0000313" key="2">
    <source>
        <dbReference type="EMBL" id="KAA5419322.1"/>
    </source>
</evidence>
<accession>A0A6L3K1X3</accession>
<dbReference type="CDD" id="cd13120">
    <property type="entry name" value="BF2867_like_N"/>
    <property type="match status" value="1"/>
</dbReference>
<comment type="caution">
    <text evidence="2">The sequence shown here is derived from an EMBL/GenBank/DDBJ whole genome shotgun (WGS) entry which is preliminary data.</text>
</comment>
<reference evidence="2 3" key="1">
    <citation type="journal article" date="2019" name="Nat. Med.">
        <title>A library of human gut bacterial isolates paired with longitudinal multiomics data enables mechanistic microbiome research.</title>
        <authorList>
            <person name="Poyet M."/>
            <person name="Groussin M."/>
            <person name="Gibbons S.M."/>
            <person name="Avila-Pacheco J."/>
            <person name="Jiang X."/>
            <person name="Kearney S.M."/>
            <person name="Perrotta A.R."/>
            <person name="Berdy B."/>
            <person name="Zhao S."/>
            <person name="Lieberman T.D."/>
            <person name="Swanson P.K."/>
            <person name="Smith M."/>
            <person name="Roesemann S."/>
            <person name="Alexander J.E."/>
            <person name="Rich S.A."/>
            <person name="Livny J."/>
            <person name="Vlamakis H."/>
            <person name="Clish C."/>
            <person name="Bullock K."/>
            <person name="Deik A."/>
            <person name="Scott J."/>
            <person name="Pierce K.A."/>
            <person name="Xavier R.J."/>
            <person name="Alm E.J."/>
        </authorList>
    </citation>
    <scope>NUCLEOTIDE SEQUENCE [LARGE SCALE GENOMIC DNA]</scope>
    <source>
        <strain evidence="2 3">BIOML-A8</strain>
    </source>
</reference>
<dbReference type="Pfam" id="PF13149">
    <property type="entry name" value="Mfa_like_1"/>
    <property type="match status" value="3"/>
</dbReference>
<protein>
    <submittedName>
        <fullName evidence="2">Fimbrillin family protein</fullName>
    </submittedName>
</protein>
<gene>
    <name evidence="2" type="ORF">F2Y87_10055</name>
</gene>
<name>A0A6L3K1X3_9BACE</name>
<dbReference type="InterPro" id="IPR025049">
    <property type="entry name" value="Mfa-like_1"/>
</dbReference>
<dbReference type="Gene3D" id="2.60.40.2630">
    <property type="match status" value="3"/>
</dbReference>
<feature type="chain" id="PRO_5026689769" evidence="1">
    <location>
        <begin position="20"/>
        <end position="846"/>
    </location>
</feature>
<proteinExistence type="predicted"/>
<dbReference type="PROSITE" id="PS51257">
    <property type="entry name" value="PROKAR_LIPOPROTEIN"/>
    <property type="match status" value="1"/>
</dbReference>
<dbReference type="AlphaFoldDB" id="A0A6L3K1X3"/>
<evidence type="ECO:0000256" key="1">
    <source>
        <dbReference type="SAM" id="SignalP"/>
    </source>
</evidence>
<dbReference type="CDD" id="cd13121">
    <property type="entry name" value="BF2867_like_C"/>
    <property type="match status" value="2"/>
</dbReference>
<dbReference type="Proteomes" id="UP000482653">
    <property type="component" value="Unassembled WGS sequence"/>
</dbReference>
<feature type="signal peptide" evidence="1">
    <location>
        <begin position="1"/>
        <end position="19"/>
    </location>
</feature>
<dbReference type="EMBL" id="VVYX01000011">
    <property type="protein sequence ID" value="KAA5419322.1"/>
    <property type="molecule type" value="Genomic_DNA"/>
</dbReference>
<organism evidence="2 3">
    <name type="scientific">Bacteroides cellulosilyticus</name>
    <dbReference type="NCBI Taxonomy" id="246787"/>
    <lineage>
        <taxon>Bacteria</taxon>
        <taxon>Pseudomonadati</taxon>
        <taxon>Bacteroidota</taxon>
        <taxon>Bacteroidia</taxon>
        <taxon>Bacteroidales</taxon>
        <taxon>Bacteroidaceae</taxon>
        <taxon>Bacteroides</taxon>
    </lineage>
</organism>